<proteinExistence type="predicted"/>
<name>A0A3P7F2R8_HYDTA</name>
<keyword evidence="2" id="KW-1185">Reference proteome</keyword>
<accession>A0A3P7F2R8</accession>
<sequence length="209" mass="23090">MSRLLDLLGGYVGQKKSNLTCWHPILGWFSKPLDNYLQASAPHVASQLRLLWHGRMVRLLFADLYQQEGLGQSEQANAPPFPSTSVGIAKSPRFKLTDYTVGERKAIEGLLPTNPPSFVSRHYGRGFSDRLGLSTFLRQLKNRTPLRKGDLAGGCCGGAGAPLKYRHHWPRDSGTPGPENLPNSIKVVCMLYCFTIGSLKEIRNDILAG</sequence>
<organism evidence="1 2">
    <name type="scientific">Hydatigena taeniaeformis</name>
    <name type="common">Feline tapeworm</name>
    <name type="synonym">Taenia taeniaeformis</name>
    <dbReference type="NCBI Taxonomy" id="6205"/>
    <lineage>
        <taxon>Eukaryota</taxon>
        <taxon>Metazoa</taxon>
        <taxon>Spiralia</taxon>
        <taxon>Lophotrochozoa</taxon>
        <taxon>Platyhelminthes</taxon>
        <taxon>Cestoda</taxon>
        <taxon>Eucestoda</taxon>
        <taxon>Cyclophyllidea</taxon>
        <taxon>Taeniidae</taxon>
        <taxon>Hydatigera</taxon>
    </lineage>
</organism>
<dbReference type="Proteomes" id="UP000274429">
    <property type="component" value="Unassembled WGS sequence"/>
</dbReference>
<gene>
    <name evidence="1" type="ORF">TTAC_LOCUS3569</name>
</gene>
<dbReference type="AlphaFoldDB" id="A0A3P7F2R8"/>
<reference evidence="1 2" key="1">
    <citation type="submission" date="2018-11" db="EMBL/GenBank/DDBJ databases">
        <authorList>
            <consortium name="Pathogen Informatics"/>
        </authorList>
    </citation>
    <scope>NUCLEOTIDE SEQUENCE [LARGE SCALE GENOMIC DNA]</scope>
</reference>
<protein>
    <submittedName>
        <fullName evidence="1">Uncharacterized protein</fullName>
    </submittedName>
</protein>
<evidence type="ECO:0000313" key="1">
    <source>
        <dbReference type="EMBL" id="VDM22889.1"/>
    </source>
</evidence>
<dbReference type="OrthoDB" id="8068875at2759"/>
<evidence type="ECO:0000313" key="2">
    <source>
        <dbReference type="Proteomes" id="UP000274429"/>
    </source>
</evidence>
<dbReference type="EMBL" id="UYWX01002647">
    <property type="protein sequence ID" value="VDM22889.1"/>
    <property type="molecule type" value="Genomic_DNA"/>
</dbReference>